<dbReference type="GO" id="GO:0005524">
    <property type="term" value="F:ATP binding"/>
    <property type="evidence" value="ECO:0007669"/>
    <property type="project" value="UniProtKB-UniRule"/>
</dbReference>
<proteinExistence type="inferred from homology"/>
<dbReference type="EMBL" id="KN818255">
    <property type="protein sequence ID" value="KIL63862.1"/>
    <property type="molecule type" value="Genomic_DNA"/>
</dbReference>
<comment type="similarity">
    <text evidence="10">Belongs to the protein kinase superfamily.</text>
</comment>
<dbReference type="HOGENOM" id="CLU_000288_63_0_1"/>
<evidence type="ECO:0000256" key="10">
    <source>
        <dbReference type="RuleBase" id="RU000304"/>
    </source>
</evidence>
<dbReference type="AlphaFoldDB" id="A0A0C2WQC4"/>
<keyword evidence="13" id="KW-1185">Reference proteome</keyword>
<keyword evidence="6 9" id="KW-0067">ATP-binding</keyword>
<dbReference type="PANTHER" id="PTHR24343">
    <property type="entry name" value="SERINE/THREONINE KINASE"/>
    <property type="match status" value="1"/>
</dbReference>
<name>A0A0C2WQC4_AMAMK</name>
<dbReference type="FunCoup" id="A0A0C2WQC4">
    <property type="interactions" value="278"/>
</dbReference>
<dbReference type="PROSITE" id="PS00108">
    <property type="entry name" value="PROTEIN_KINASE_ST"/>
    <property type="match status" value="1"/>
</dbReference>
<dbReference type="Proteomes" id="UP000054549">
    <property type="component" value="Unassembled WGS sequence"/>
</dbReference>
<dbReference type="PANTHER" id="PTHR24343:SF541">
    <property type="entry name" value="SERINE_THREONINE-PROTEIN KINASE SKS1-RELATED"/>
    <property type="match status" value="1"/>
</dbReference>
<evidence type="ECO:0000259" key="11">
    <source>
        <dbReference type="PROSITE" id="PS50011"/>
    </source>
</evidence>
<accession>A0A0C2WQC4</accession>
<organism evidence="12 13">
    <name type="scientific">Amanita muscaria (strain Koide BX008)</name>
    <dbReference type="NCBI Taxonomy" id="946122"/>
    <lineage>
        <taxon>Eukaryota</taxon>
        <taxon>Fungi</taxon>
        <taxon>Dikarya</taxon>
        <taxon>Basidiomycota</taxon>
        <taxon>Agaricomycotina</taxon>
        <taxon>Agaricomycetes</taxon>
        <taxon>Agaricomycetidae</taxon>
        <taxon>Agaricales</taxon>
        <taxon>Pluteineae</taxon>
        <taxon>Amanitaceae</taxon>
        <taxon>Amanita</taxon>
    </lineage>
</organism>
<keyword evidence="5" id="KW-0418">Kinase</keyword>
<evidence type="ECO:0000256" key="6">
    <source>
        <dbReference type="ARBA" id="ARBA00022840"/>
    </source>
</evidence>
<evidence type="ECO:0000313" key="12">
    <source>
        <dbReference type="EMBL" id="KIL63862.1"/>
    </source>
</evidence>
<dbReference type="InParanoid" id="A0A0C2WQC4"/>
<reference evidence="12 13" key="1">
    <citation type="submission" date="2014-04" db="EMBL/GenBank/DDBJ databases">
        <title>Evolutionary Origins and Diversification of the Mycorrhizal Mutualists.</title>
        <authorList>
            <consortium name="DOE Joint Genome Institute"/>
            <consortium name="Mycorrhizal Genomics Consortium"/>
            <person name="Kohler A."/>
            <person name="Kuo A."/>
            <person name="Nagy L.G."/>
            <person name="Floudas D."/>
            <person name="Copeland A."/>
            <person name="Barry K.W."/>
            <person name="Cichocki N."/>
            <person name="Veneault-Fourrey C."/>
            <person name="LaButti K."/>
            <person name="Lindquist E.A."/>
            <person name="Lipzen A."/>
            <person name="Lundell T."/>
            <person name="Morin E."/>
            <person name="Murat C."/>
            <person name="Riley R."/>
            <person name="Ohm R."/>
            <person name="Sun H."/>
            <person name="Tunlid A."/>
            <person name="Henrissat B."/>
            <person name="Grigoriev I.V."/>
            <person name="Hibbett D.S."/>
            <person name="Martin F."/>
        </authorList>
    </citation>
    <scope>NUCLEOTIDE SEQUENCE [LARGE SCALE GENOMIC DNA]</scope>
    <source>
        <strain evidence="12 13">Koide BX008</strain>
    </source>
</reference>
<evidence type="ECO:0000256" key="7">
    <source>
        <dbReference type="ARBA" id="ARBA00047899"/>
    </source>
</evidence>
<dbReference type="GO" id="GO:0004674">
    <property type="term" value="F:protein serine/threonine kinase activity"/>
    <property type="evidence" value="ECO:0007669"/>
    <property type="project" value="UniProtKB-KW"/>
</dbReference>
<dbReference type="STRING" id="946122.A0A0C2WQC4"/>
<evidence type="ECO:0000256" key="2">
    <source>
        <dbReference type="ARBA" id="ARBA00022527"/>
    </source>
</evidence>
<dbReference type="Pfam" id="PF00069">
    <property type="entry name" value="Pkinase"/>
    <property type="match status" value="1"/>
</dbReference>
<evidence type="ECO:0000313" key="13">
    <source>
        <dbReference type="Proteomes" id="UP000054549"/>
    </source>
</evidence>
<evidence type="ECO:0000256" key="4">
    <source>
        <dbReference type="ARBA" id="ARBA00022741"/>
    </source>
</evidence>
<feature type="binding site" evidence="9">
    <location>
        <position position="62"/>
    </location>
    <ligand>
        <name>ATP</name>
        <dbReference type="ChEBI" id="CHEBI:30616"/>
    </ligand>
</feature>
<dbReference type="PROSITE" id="PS50011">
    <property type="entry name" value="PROTEIN_KINASE_DOM"/>
    <property type="match status" value="1"/>
</dbReference>
<evidence type="ECO:0000256" key="9">
    <source>
        <dbReference type="PROSITE-ProRule" id="PRU10141"/>
    </source>
</evidence>
<dbReference type="SMART" id="SM00220">
    <property type="entry name" value="S_TKc"/>
    <property type="match status" value="1"/>
</dbReference>
<evidence type="ECO:0000256" key="3">
    <source>
        <dbReference type="ARBA" id="ARBA00022679"/>
    </source>
</evidence>
<dbReference type="InterPro" id="IPR017441">
    <property type="entry name" value="Protein_kinase_ATP_BS"/>
</dbReference>
<protein>
    <recommendedName>
        <fullName evidence="1">non-specific serine/threonine protein kinase</fullName>
        <ecNumber evidence="1">2.7.11.1</ecNumber>
    </recommendedName>
</protein>
<evidence type="ECO:0000256" key="8">
    <source>
        <dbReference type="ARBA" id="ARBA00048679"/>
    </source>
</evidence>
<dbReference type="GO" id="GO:0005634">
    <property type="term" value="C:nucleus"/>
    <property type="evidence" value="ECO:0007669"/>
    <property type="project" value="TreeGrafter"/>
</dbReference>
<dbReference type="InterPro" id="IPR008271">
    <property type="entry name" value="Ser/Thr_kinase_AS"/>
</dbReference>
<sequence length="317" mass="35253">MSLSKCASAALSPVHPPLGTLIDGHSLELVEVLGVGGYGVVYRAVDTDPLSLTGHLKSYAVKCLISSPNASSRQRHVHIREIALHQLASVHPGVVTLHRVIEHQNATYIIMDYAPDHDLFTQILRNCRYLGNDDLIRHIFLQLLDAVEYCHLLGIYHRDLKPENVLCFDGGLRVAITDFGLATTEKMSDEFRTGSVYHMSPECQGGEFAPDGYYSPQANDVWSLGIVLLNLATGRNPWKSATVTDPTFQAYLHDPQSFLPSVLPISYSANELLLRMLDVNWRTRMTLPEVAWPDVPGKLAWSSIQKKKKLPTTLMNA</sequence>
<dbReference type="Gene3D" id="1.10.510.10">
    <property type="entry name" value="Transferase(Phosphotransferase) domain 1"/>
    <property type="match status" value="1"/>
</dbReference>
<keyword evidence="2 10" id="KW-0723">Serine/threonine-protein kinase</keyword>
<comment type="catalytic activity">
    <reaction evidence="7">
        <text>L-threonyl-[protein] + ATP = O-phospho-L-threonyl-[protein] + ADP + H(+)</text>
        <dbReference type="Rhea" id="RHEA:46608"/>
        <dbReference type="Rhea" id="RHEA-COMP:11060"/>
        <dbReference type="Rhea" id="RHEA-COMP:11605"/>
        <dbReference type="ChEBI" id="CHEBI:15378"/>
        <dbReference type="ChEBI" id="CHEBI:30013"/>
        <dbReference type="ChEBI" id="CHEBI:30616"/>
        <dbReference type="ChEBI" id="CHEBI:61977"/>
        <dbReference type="ChEBI" id="CHEBI:456216"/>
        <dbReference type="EC" id="2.7.11.1"/>
    </reaction>
</comment>
<dbReference type="GO" id="GO:0005737">
    <property type="term" value="C:cytoplasm"/>
    <property type="evidence" value="ECO:0007669"/>
    <property type="project" value="TreeGrafter"/>
</dbReference>
<evidence type="ECO:0000256" key="1">
    <source>
        <dbReference type="ARBA" id="ARBA00012513"/>
    </source>
</evidence>
<gene>
    <name evidence="12" type="ORF">M378DRAFT_186918</name>
</gene>
<dbReference type="InterPro" id="IPR011009">
    <property type="entry name" value="Kinase-like_dom_sf"/>
</dbReference>
<dbReference type="OrthoDB" id="541276at2759"/>
<dbReference type="SUPFAM" id="SSF56112">
    <property type="entry name" value="Protein kinase-like (PK-like)"/>
    <property type="match status" value="1"/>
</dbReference>
<keyword evidence="4 9" id="KW-0547">Nucleotide-binding</keyword>
<dbReference type="PROSITE" id="PS00107">
    <property type="entry name" value="PROTEIN_KINASE_ATP"/>
    <property type="match status" value="1"/>
</dbReference>
<dbReference type="InterPro" id="IPR000719">
    <property type="entry name" value="Prot_kinase_dom"/>
</dbReference>
<keyword evidence="3" id="KW-0808">Transferase</keyword>
<feature type="domain" description="Protein kinase" evidence="11">
    <location>
        <begin position="27"/>
        <end position="295"/>
    </location>
</feature>
<evidence type="ECO:0000256" key="5">
    <source>
        <dbReference type="ARBA" id="ARBA00022777"/>
    </source>
</evidence>
<dbReference type="EC" id="2.7.11.1" evidence="1"/>
<comment type="catalytic activity">
    <reaction evidence="8">
        <text>L-seryl-[protein] + ATP = O-phospho-L-seryl-[protein] + ADP + H(+)</text>
        <dbReference type="Rhea" id="RHEA:17989"/>
        <dbReference type="Rhea" id="RHEA-COMP:9863"/>
        <dbReference type="Rhea" id="RHEA-COMP:11604"/>
        <dbReference type="ChEBI" id="CHEBI:15378"/>
        <dbReference type="ChEBI" id="CHEBI:29999"/>
        <dbReference type="ChEBI" id="CHEBI:30616"/>
        <dbReference type="ChEBI" id="CHEBI:83421"/>
        <dbReference type="ChEBI" id="CHEBI:456216"/>
        <dbReference type="EC" id="2.7.11.1"/>
    </reaction>
</comment>